<dbReference type="EMBL" id="KV441392">
    <property type="protein sequence ID" value="OAF60063.1"/>
    <property type="molecule type" value="Genomic_DNA"/>
</dbReference>
<organism evidence="3">
    <name type="scientific">Pseudogymnoascus destructans</name>
    <dbReference type="NCBI Taxonomy" id="655981"/>
    <lineage>
        <taxon>Eukaryota</taxon>
        <taxon>Fungi</taxon>
        <taxon>Dikarya</taxon>
        <taxon>Ascomycota</taxon>
        <taxon>Pezizomycotina</taxon>
        <taxon>Leotiomycetes</taxon>
        <taxon>Thelebolales</taxon>
        <taxon>Thelebolaceae</taxon>
        <taxon>Pseudogymnoascus</taxon>
    </lineage>
</organism>
<gene>
    <name evidence="3" type="ORF">VC83_02999</name>
</gene>
<protein>
    <submittedName>
        <fullName evidence="3">Uncharacterized protein</fullName>
    </submittedName>
</protein>
<reference evidence="3" key="1">
    <citation type="submission" date="2016-03" db="EMBL/GenBank/DDBJ databases">
        <title>Updated assembly of Pseudogymnoascus destructans, the fungus causing white-nose syndrome of bats.</title>
        <authorList>
            <person name="Palmer J.M."/>
            <person name="Drees K.P."/>
            <person name="Foster J.T."/>
            <person name="Lindner D.L."/>
        </authorList>
    </citation>
    <scope>NUCLEOTIDE SEQUENCE [LARGE SCALE GENOMIC DNA]</scope>
    <source>
        <strain evidence="3">20631-21</strain>
    </source>
</reference>
<dbReference type="AlphaFoldDB" id="A0A177AFV8"/>
<evidence type="ECO:0000256" key="1">
    <source>
        <dbReference type="SAM" id="MobiDB-lite"/>
    </source>
</evidence>
<evidence type="ECO:0000256" key="2">
    <source>
        <dbReference type="SAM" id="Phobius"/>
    </source>
</evidence>
<dbReference type="Proteomes" id="UP000077154">
    <property type="component" value="Unassembled WGS sequence"/>
</dbReference>
<dbReference type="OrthoDB" id="5427732at2759"/>
<dbReference type="RefSeq" id="XP_024325345.1">
    <property type="nucleotide sequence ID" value="XM_024466648.1"/>
</dbReference>
<keyword evidence="2" id="KW-0472">Membrane</keyword>
<name>A0A177AFV8_9PEZI</name>
<proteinExistence type="predicted"/>
<evidence type="ECO:0000313" key="3">
    <source>
        <dbReference type="EMBL" id="OAF60063.1"/>
    </source>
</evidence>
<dbReference type="GeneID" id="36286076"/>
<dbReference type="VEuPathDB" id="FungiDB:GMDG_04597"/>
<keyword evidence="2" id="KW-1133">Transmembrane helix</keyword>
<sequence length="106" mass="11394">MRRKHSHDVVSGGVAQSSAPLDGVRCTAGSGQVLDGGWRAGWWMKLPGFITSTRMPSFRHFLIFLTIFTVFAVTCTSAAVGQTGPEAPCANGGRNPVHQAPTYDFR</sequence>
<accession>A0A177AFV8</accession>
<feature type="region of interest" description="Disordered" evidence="1">
    <location>
        <begin position="84"/>
        <end position="106"/>
    </location>
</feature>
<feature type="transmembrane region" description="Helical" evidence="2">
    <location>
        <begin position="61"/>
        <end position="81"/>
    </location>
</feature>
<keyword evidence="2" id="KW-0812">Transmembrane</keyword>